<dbReference type="PANTHER" id="PTHR43198">
    <property type="entry name" value="BIFUNCTIONAL TH2 PROTEIN"/>
    <property type="match status" value="1"/>
</dbReference>
<dbReference type="OrthoDB" id="34166at2"/>
<dbReference type="GO" id="GO:0050334">
    <property type="term" value="F:thiaminase activity"/>
    <property type="evidence" value="ECO:0007669"/>
    <property type="project" value="UniProtKB-EC"/>
</dbReference>
<evidence type="ECO:0000256" key="2">
    <source>
        <dbReference type="ARBA" id="ARBA00004948"/>
    </source>
</evidence>
<evidence type="ECO:0000313" key="11">
    <source>
        <dbReference type="EMBL" id="KLI02595.1"/>
    </source>
</evidence>
<organism evidence="11 12">
    <name type="scientific">Sporolactobacillus inulinus CASD</name>
    <dbReference type="NCBI Taxonomy" id="1069536"/>
    <lineage>
        <taxon>Bacteria</taxon>
        <taxon>Bacillati</taxon>
        <taxon>Bacillota</taxon>
        <taxon>Bacilli</taxon>
        <taxon>Bacillales</taxon>
        <taxon>Sporolactobacillaceae</taxon>
        <taxon>Sporolactobacillus</taxon>
    </lineage>
</organism>
<dbReference type="EMBL" id="AFVQ02000087">
    <property type="protein sequence ID" value="KLI02595.1"/>
    <property type="molecule type" value="Genomic_DNA"/>
</dbReference>
<keyword evidence="12" id="KW-1185">Reference proteome</keyword>
<protein>
    <recommendedName>
        <fullName evidence="6 9">Aminopyrimidine aminohydrolase</fullName>
        <ecNumber evidence="5 9">3.5.99.2</ecNumber>
    </recommendedName>
</protein>
<dbReference type="AlphaFoldDB" id="A0A0U1QP98"/>
<dbReference type="NCBIfam" id="TIGR04306">
    <property type="entry name" value="salvage_TenA"/>
    <property type="match status" value="1"/>
</dbReference>
<dbReference type="GO" id="GO:0005829">
    <property type="term" value="C:cytosol"/>
    <property type="evidence" value="ECO:0007669"/>
    <property type="project" value="TreeGrafter"/>
</dbReference>
<evidence type="ECO:0000313" key="12">
    <source>
        <dbReference type="Proteomes" id="UP000035553"/>
    </source>
</evidence>
<dbReference type="Proteomes" id="UP000035553">
    <property type="component" value="Unassembled WGS sequence"/>
</dbReference>
<dbReference type="Gene3D" id="1.20.910.10">
    <property type="entry name" value="Heme oxygenase-like"/>
    <property type="match status" value="1"/>
</dbReference>
<comment type="subunit">
    <text evidence="4">Homotetramer.</text>
</comment>
<dbReference type="EC" id="3.5.99.2" evidence="5 9"/>
<dbReference type="InterPro" id="IPR016084">
    <property type="entry name" value="Haem_Oase-like_multi-hlx"/>
</dbReference>
<comment type="similarity">
    <text evidence="3 9">Belongs to the TenA family.</text>
</comment>
<evidence type="ECO:0000256" key="5">
    <source>
        <dbReference type="ARBA" id="ARBA00012684"/>
    </source>
</evidence>
<dbReference type="InterPro" id="IPR027574">
    <property type="entry name" value="Thiaminase_II"/>
</dbReference>
<feature type="domain" description="Thiaminase-2/PQQC" evidence="10">
    <location>
        <begin position="10"/>
        <end position="215"/>
    </location>
</feature>
<sequence>MESISLVARKQCDALWQQSFRHPLVQGIKNGTLPLEQFRFYIKQDAYYVREFAKLHGMVAAQSDDADVVATLLKIGLGLAEGELQLHQKLFQTLEISEQEWKTFQPAPDAYGYISHLYHVVSKGSLGHSLAALMPCPWLYYEIGLQLKDAQPKEQIYREWIIEYSGEGIEKNMEIERALWDETSRWASDEERREMIHIFMQSSYYEYRFWEMAARLKDWPTYGQGEQTYDRKSAVD</sequence>
<dbReference type="STRING" id="1069536.SINU_07220"/>
<name>A0A0U1QP98_9BACL</name>
<dbReference type="PANTHER" id="PTHR43198:SF2">
    <property type="entry name" value="SI:CH1073-67J19.1-RELATED"/>
    <property type="match status" value="1"/>
</dbReference>
<dbReference type="CDD" id="cd19364">
    <property type="entry name" value="TenA_C_BsTenA-like"/>
    <property type="match status" value="1"/>
</dbReference>
<dbReference type="SUPFAM" id="SSF48613">
    <property type="entry name" value="Heme oxygenase-like"/>
    <property type="match status" value="1"/>
</dbReference>
<comment type="catalytic activity">
    <reaction evidence="1 9">
        <text>4-amino-5-aminomethyl-2-methylpyrimidine + H2O = 4-amino-5-hydroxymethyl-2-methylpyrimidine + NH4(+)</text>
        <dbReference type="Rhea" id="RHEA:31799"/>
        <dbReference type="ChEBI" id="CHEBI:15377"/>
        <dbReference type="ChEBI" id="CHEBI:16892"/>
        <dbReference type="ChEBI" id="CHEBI:28938"/>
        <dbReference type="ChEBI" id="CHEBI:63416"/>
        <dbReference type="EC" id="3.5.99.2"/>
    </reaction>
</comment>
<comment type="catalytic activity">
    <reaction evidence="8 9">
        <text>thiamine + H2O = 5-(2-hydroxyethyl)-4-methylthiazole + 4-amino-5-hydroxymethyl-2-methylpyrimidine + H(+)</text>
        <dbReference type="Rhea" id="RHEA:17509"/>
        <dbReference type="ChEBI" id="CHEBI:15377"/>
        <dbReference type="ChEBI" id="CHEBI:15378"/>
        <dbReference type="ChEBI" id="CHEBI:16892"/>
        <dbReference type="ChEBI" id="CHEBI:17957"/>
        <dbReference type="ChEBI" id="CHEBI:18385"/>
        <dbReference type="EC" id="3.5.99.2"/>
    </reaction>
</comment>
<dbReference type="GO" id="GO:0009228">
    <property type="term" value="P:thiamine biosynthetic process"/>
    <property type="evidence" value="ECO:0007669"/>
    <property type="project" value="UniProtKB-KW"/>
</dbReference>
<evidence type="ECO:0000256" key="4">
    <source>
        <dbReference type="ARBA" id="ARBA00011881"/>
    </source>
</evidence>
<dbReference type="Pfam" id="PF03070">
    <property type="entry name" value="TENA_THI-4"/>
    <property type="match status" value="1"/>
</dbReference>
<dbReference type="InterPro" id="IPR050967">
    <property type="entry name" value="Thiamine_Salvage_TenA"/>
</dbReference>
<comment type="function">
    <text evidence="9">Catalyzes an amino-pyrimidine hydrolysis reaction at the C5' of the pyrimidine moiety of thiamine compounds, a reaction that is part of a thiamine salvage pathway.</text>
</comment>
<gene>
    <name evidence="11" type="ORF">SINU_07220</name>
</gene>
<proteinExistence type="inferred from homology"/>
<evidence type="ECO:0000256" key="9">
    <source>
        <dbReference type="RuleBase" id="RU363093"/>
    </source>
</evidence>
<evidence type="ECO:0000259" key="10">
    <source>
        <dbReference type="Pfam" id="PF03070"/>
    </source>
</evidence>
<keyword evidence="9" id="KW-0378">Hydrolase</keyword>
<evidence type="ECO:0000256" key="3">
    <source>
        <dbReference type="ARBA" id="ARBA00010264"/>
    </source>
</evidence>
<evidence type="ECO:0000256" key="6">
    <source>
        <dbReference type="ARBA" id="ARBA00013647"/>
    </source>
</evidence>
<comment type="caution">
    <text evidence="11">The sequence shown here is derived from an EMBL/GenBank/DDBJ whole genome shotgun (WGS) entry which is preliminary data.</text>
</comment>
<comment type="pathway">
    <text evidence="2 9">Cofactor biosynthesis; thiamine diphosphate biosynthesis.</text>
</comment>
<reference evidence="11 12" key="1">
    <citation type="journal article" date="2011" name="J. Bacteriol.">
        <title>Draft genome sequence of Sporolactobacillus inulinus strain CASD, an efficient D-lactic acid-producing bacterium with high-concentration lactate tolerance capability.</title>
        <authorList>
            <person name="Yu B."/>
            <person name="Su F."/>
            <person name="Wang L."/>
            <person name="Xu K."/>
            <person name="Zhao B."/>
            <person name="Xu P."/>
        </authorList>
    </citation>
    <scope>NUCLEOTIDE SEQUENCE [LARGE SCALE GENOMIC DNA]</scope>
    <source>
        <strain evidence="11 12">CASD</strain>
    </source>
</reference>
<dbReference type="InterPro" id="IPR004305">
    <property type="entry name" value="Thiaminase-2/PQQC"/>
</dbReference>
<evidence type="ECO:0000256" key="1">
    <source>
        <dbReference type="ARBA" id="ARBA00001881"/>
    </source>
</evidence>
<dbReference type="UniPathway" id="UPA00060"/>
<dbReference type="RefSeq" id="WP_039744817.1">
    <property type="nucleotide sequence ID" value="NZ_AFVQ02000087.1"/>
</dbReference>
<dbReference type="GO" id="GO:0009229">
    <property type="term" value="P:thiamine diphosphate biosynthetic process"/>
    <property type="evidence" value="ECO:0007669"/>
    <property type="project" value="UniProtKB-UniPathway"/>
</dbReference>
<evidence type="ECO:0000256" key="7">
    <source>
        <dbReference type="ARBA" id="ARBA00022977"/>
    </source>
</evidence>
<accession>A0A0U1QP98</accession>
<evidence type="ECO:0000256" key="8">
    <source>
        <dbReference type="ARBA" id="ARBA00048337"/>
    </source>
</evidence>
<keyword evidence="7 9" id="KW-0784">Thiamine biosynthesis</keyword>